<organism evidence="2 3">
    <name type="scientific">Salipiger mucosus DSM 16094</name>
    <dbReference type="NCBI Taxonomy" id="1123237"/>
    <lineage>
        <taxon>Bacteria</taxon>
        <taxon>Pseudomonadati</taxon>
        <taxon>Pseudomonadota</taxon>
        <taxon>Alphaproteobacteria</taxon>
        <taxon>Rhodobacterales</taxon>
        <taxon>Roseobacteraceae</taxon>
        <taxon>Salipiger</taxon>
    </lineage>
</organism>
<dbReference type="GO" id="GO:0009986">
    <property type="term" value="C:cell surface"/>
    <property type="evidence" value="ECO:0007669"/>
    <property type="project" value="TreeGrafter"/>
</dbReference>
<dbReference type="PANTHER" id="PTHR46938">
    <property type="entry name" value="DISCOIDIN-1 SUBUNIT A-RELATED-RELATED"/>
    <property type="match status" value="1"/>
</dbReference>
<dbReference type="GO" id="GO:0098609">
    <property type="term" value="P:cell-cell adhesion"/>
    <property type="evidence" value="ECO:0007669"/>
    <property type="project" value="TreeGrafter"/>
</dbReference>
<evidence type="ECO:0000259" key="1">
    <source>
        <dbReference type="Pfam" id="PF09458"/>
    </source>
</evidence>
<dbReference type="Gene3D" id="2.60.40.2080">
    <property type="match status" value="1"/>
</dbReference>
<dbReference type="Pfam" id="PF09458">
    <property type="entry name" value="H_lectin"/>
    <property type="match status" value="1"/>
</dbReference>
<dbReference type="GO" id="GO:0030247">
    <property type="term" value="F:polysaccharide binding"/>
    <property type="evidence" value="ECO:0007669"/>
    <property type="project" value="TreeGrafter"/>
</dbReference>
<reference evidence="3" key="1">
    <citation type="journal article" date="2014" name="Stand. Genomic Sci.">
        <title>Genome sequence of the exopolysaccharide-producing Salipiger mucosus type strain (DSM 16094(T)), a moderately halophilic member of the Roseobacter clade.</title>
        <authorList>
            <person name="Riedel T."/>
            <person name="Spring S."/>
            <person name="Fiebig A."/>
            <person name="Petersen J."/>
            <person name="Kyrpides N.C."/>
            <person name="Goker M."/>
            <person name="Klenk H.P."/>
        </authorList>
    </citation>
    <scope>NUCLEOTIDE SEQUENCE [LARGE SCALE GENOMIC DNA]</scope>
    <source>
        <strain evidence="3">DSM 16094</strain>
    </source>
</reference>
<dbReference type="eggNOG" id="ENOG5032SUT">
    <property type="taxonomic scope" value="Bacteria"/>
</dbReference>
<dbReference type="InterPro" id="IPR019019">
    <property type="entry name" value="H-type_lectin_domain"/>
</dbReference>
<feature type="domain" description="H-type lectin" evidence="1">
    <location>
        <begin position="49"/>
        <end position="114"/>
    </location>
</feature>
<dbReference type="SUPFAM" id="SSF141086">
    <property type="entry name" value="Agglutinin HPA-like"/>
    <property type="match status" value="1"/>
</dbReference>
<dbReference type="GO" id="GO:0098636">
    <property type="term" value="C:protein complex involved in cell adhesion"/>
    <property type="evidence" value="ECO:0007669"/>
    <property type="project" value="TreeGrafter"/>
</dbReference>
<name>S9SK63_9RHOB</name>
<dbReference type="HOGENOM" id="CLU_155897_0_0_5"/>
<dbReference type="STRING" id="1123237.Salmuc_01407"/>
<evidence type="ECO:0000313" key="2">
    <source>
        <dbReference type="EMBL" id="EPX86759.1"/>
    </source>
</evidence>
<gene>
    <name evidence="2" type="ORF">Salmuc_01407</name>
</gene>
<sequence>MATNGKRGEVMRKLRASRVGVDQGNVEVFSDFASGGDMWTGSGSRERRKAVSFSEPFSTVPTVHVTLSLWDIDQGANVRADLQADNVTARGFELVFRTWADTRVARVRMSWMAIGEVKGEDDWEVFS</sequence>
<dbReference type="GO" id="GO:0045335">
    <property type="term" value="C:phagocytic vesicle"/>
    <property type="evidence" value="ECO:0007669"/>
    <property type="project" value="TreeGrafter"/>
</dbReference>
<dbReference type="GO" id="GO:0046871">
    <property type="term" value="F:N-acetylgalactosamine binding"/>
    <property type="evidence" value="ECO:0007669"/>
    <property type="project" value="TreeGrafter"/>
</dbReference>
<dbReference type="GO" id="GO:0070492">
    <property type="term" value="F:oligosaccharide binding"/>
    <property type="evidence" value="ECO:0007669"/>
    <property type="project" value="TreeGrafter"/>
</dbReference>
<dbReference type="InterPro" id="IPR052487">
    <property type="entry name" value="Galactose-binding_lectin"/>
</dbReference>
<comment type="caution">
    <text evidence="2">The sequence shown here is derived from an EMBL/GenBank/DDBJ whole genome shotgun (WGS) entry which is preliminary data.</text>
</comment>
<proteinExistence type="predicted"/>
<protein>
    <submittedName>
        <fullName evidence="2">ATP synthase protein I</fullName>
    </submittedName>
</protein>
<dbReference type="AlphaFoldDB" id="S9SK63"/>
<evidence type="ECO:0000313" key="3">
    <source>
        <dbReference type="Proteomes" id="UP000015347"/>
    </source>
</evidence>
<keyword evidence="3" id="KW-1185">Reference proteome</keyword>
<dbReference type="Proteomes" id="UP000015347">
    <property type="component" value="Unassembled WGS sequence"/>
</dbReference>
<accession>S9SK63</accession>
<dbReference type="EMBL" id="APVH01000003">
    <property type="protein sequence ID" value="EPX86759.1"/>
    <property type="molecule type" value="Genomic_DNA"/>
</dbReference>
<dbReference type="InterPro" id="IPR037221">
    <property type="entry name" value="H-type_lectin_dom_sf"/>
</dbReference>